<proteinExistence type="predicted"/>
<accession>A0A0F9THM5</accession>
<protein>
    <submittedName>
        <fullName evidence="1">Uncharacterized protein</fullName>
    </submittedName>
</protein>
<organism evidence="1">
    <name type="scientific">marine sediment metagenome</name>
    <dbReference type="NCBI Taxonomy" id="412755"/>
    <lineage>
        <taxon>unclassified sequences</taxon>
        <taxon>metagenomes</taxon>
        <taxon>ecological metagenomes</taxon>
    </lineage>
</organism>
<name>A0A0F9THM5_9ZZZZ</name>
<dbReference type="EMBL" id="LAZR01001676">
    <property type="protein sequence ID" value="KKN40968.1"/>
    <property type="molecule type" value="Genomic_DNA"/>
</dbReference>
<reference evidence="1" key="1">
    <citation type="journal article" date="2015" name="Nature">
        <title>Complex archaea that bridge the gap between prokaryotes and eukaryotes.</title>
        <authorList>
            <person name="Spang A."/>
            <person name="Saw J.H."/>
            <person name="Jorgensen S.L."/>
            <person name="Zaremba-Niedzwiedzka K."/>
            <person name="Martijn J."/>
            <person name="Lind A.E."/>
            <person name="van Eijk R."/>
            <person name="Schleper C."/>
            <person name="Guy L."/>
            <person name="Ettema T.J."/>
        </authorList>
    </citation>
    <scope>NUCLEOTIDE SEQUENCE</scope>
</reference>
<gene>
    <name evidence="1" type="ORF">LCGC14_0728000</name>
</gene>
<dbReference type="AlphaFoldDB" id="A0A0F9THM5"/>
<comment type="caution">
    <text evidence="1">The sequence shown here is derived from an EMBL/GenBank/DDBJ whole genome shotgun (WGS) entry which is preliminary data.</text>
</comment>
<sequence length="52" mass="5645">MNLTETILAAAANHEILTIRYAGTEADLLAELAKSYTDVAAARRLLAPRFVD</sequence>
<evidence type="ECO:0000313" key="1">
    <source>
        <dbReference type="EMBL" id="KKN40968.1"/>
    </source>
</evidence>